<accession>A0A7G3ZDR0</accession>
<organism evidence="2 3">
    <name type="scientific">Torulaspora globosa</name>
    <dbReference type="NCBI Taxonomy" id="48254"/>
    <lineage>
        <taxon>Eukaryota</taxon>
        <taxon>Fungi</taxon>
        <taxon>Dikarya</taxon>
        <taxon>Ascomycota</taxon>
        <taxon>Saccharomycotina</taxon>
        <taxon>Saccharomycetes</taxon>
        <taxon>Saccharomycetales</taxon>
        <taxon>Saccharomycetaceae</taxon>
        <taxon>Torulaspora</taxon>
    </lineage>
</organism>
<evidence type="ECO:0000313" key="2">
    <source>
        <dbReference type="EMBL" id="QLL31646.1"/>
    </source>
</evidence>
<evidence type="ECO:0000256" key="1">
    <source>
        <dbReference type="SAM" id="MobiDB-lite"/>
    </source>
</evidence>
<name>A0A7G3ZDR0_9SACH</name>
<keyword evidence="3" id="KW-1185">Reference proteome</keyword>
<reference evidence="2 3" key="1">
    <citation type="submission" date="2020-06" db="EMBL/GenBank/DDBJ databases">
        <title>The yeast mating-type switching endonuclease HO is a domesticated member of an unorthodox homing genetic element family.</title>
        <authorList>
            <person name="Coughlan A.Y."/>
            <person name="Lombardi L."/>
            <person name="Braun-Galleani S."/>
            <person name="Martos A.R."/>
            <person name="Galeote V."/>
            <person name="Bigey F."/>
            <person name="Dequin S."/>
            <person name="Byrne K.P."/>
            <person name="Wolfe K.H."/>
        </authorList>
    </citation>
    <scope>NUCLEOTIDE SEQUENCE [LARGE SCALE GENOMIC DNA]</scope>
    <source>
        <strain evidence="2 3">CBS764</strain>
    </source>
</reference>
<dbReference type="KEGG" id="tgb:HG536_0B05110"/>
<evidence type="ECO:0000313" key="3">
    <source>
        <dbReference type="Proteomes" id="UP000515788"/>
    </source>
</evidence>
<proteinExistence type="predicted"/>
<dbReference type="Proteomes" id="UP000515788">
    <property type="component" value="Chromosome 2"/>
</dbReference>
<dbReference type="InterPro" id="IPR053092">
    <property type="entry name" value="Mitochondrial_unc_protein"/>
</dbReference>
<sequence>MSSNIVSVFNPPPERSLSDEETMDCVPCQVMATMFSIGFGSYLASGQPFKYTDKERQRGITLKQFESRNPKWWRNGLRGFGGALVVFGLFRGTEGWLWNKNKEYKKF</sequence>
<protein>
    <recommendedName>
        <fullName evidence="4">DUF4536 domain-containing protein</fullName>
    </recommendedName>
</protein>
<feature type="region of interest" description="Disordered" evidence="1">
    <location>
        <begin position="1"/>
        <end position="20"/>
    </location>
</feature>
<gene>
    <name evidence="2" type="ORF">HG536_0B05110</name>
</gene>
<evidence type="ECO:0008006" key="4">
    <source>
        <dbReference type="Google" id="ProtNLM"/>
    </source>
</evidence>
<dbReference type="RefSeq" id="XP_037138321.1">
    <property type="nucleotide sequence ID" value="XM_037282426.1"/>
</dbReference>
<dbReference type="EMBL" id="CP059247">
    <property type="protein sequence ID" value="QLL31646.1"/>
    <property type="molecule type" value="Genomic_DNA"/>
</dbReference>
<dbReference type="OrthoDB" id="4083608at2759"/>
<dbReference type="GeneID" id="59324765"/>
<dbReference type="PANTHER" id="PTHR28048">
    <property type="entry name" value="ACR195WP"/>
    <property type="match status" value="1"/>
</dbReference>
<dbReference type="AlphaFoldDB" id="A0A7G3ZDR0"/>
<dbReference type="PANTHER" id="PTHR28048:SF1">
    <property type="entry name" value="ACR195WP"/>
    <property type="match status" value="1"/>
</dbReference>